<protein>
    <submittedName>
        <fullName evidence="2">Uncharacterized protein</fullName>
    </submittedName>
</protein>
<sequence length="58" mass="6538">MNTLLNPQTGEVLTETPTCWVSTTGEILIKTNDLQEKQRKPSPDFSGIIEYDYTSIYG</sequence>
<dbReference type="EMBL" id="LR796311">
    <property type="protein sequence ID" value="CAB4136260.1"/>
    <property type="molecule type" value="Genomic_DNA"/>
</dbReference>
<name>A0A6J5MZQ9_9CAUD</name>
<gene>
    <name evidence="1" type="ORF">UFOVP294_37</name>
    <name evidence="2" type="ORF">UFOVP566_48</name>
</gene>
<evidence type="ECO:0000313" key="1">
    <source>
        <dbReference type="EMBL" id="CAB4136260.1"/>
    </source>
</evidence>
<proteinExistence type="predicted"/>
<evidence type="ECO:0000313" key="2">
    <source>
        <dbReference type="EMBL" id="CAB4150520.1"/>
    </source>
</evidence>
<reference evidence="2" key="1">
    <citation type="submission" date="2020-04" db="EMBL/GenBank/DDBJ databases">
        <authorList>
            <person name="Chiriac C."/>
            <person name="Salcher M."/>
            <person name="Ghai R."/>
            <person name="Kavagutti S V."/>
        </authorList>
    </citation>
    <scope>NUCLEOTIDE SEQUENCE</scope>
</reference>
<dbReference type="EMBL" id="LR796538">
    <property type="protein sequence ID" value="CAB4150520.1"/>
    <property type="molecule type" value="Genomic_DNA"/>
</dbReference>
<organism evidence="2">
    <name type="scientific">uncultured Caudovirales phage</name>
    <dbReference type="NCBI Taxonomy" id="2100421"/>
    <lineage>
        <taxon>Viruses</taxon>
        <taxon>Duplodnaviria</taxon>
        <taxon>Heunggongvirae</taxon>
        <taxon>Uroviricota</taxon>
        <taxon>Caudoviricetes</taxon>
        <taxon>Peduoviridae</taxon>
        <taxon>Maltschvirus</taxon>
        <taxon>Maltschvirus maltsch</taxon>
    </lineage>
</organism>
<accession>A0A6J5MZQ9</accession>